<dbReference type="InterPro" id="IPR023120">
    <property type="entry name" value="WHTH_transcript_rep_HrcA_IDD"/>
</dbReference>
<dbReference type="InterPro" id="IPR029016">
    <property type="entry name" value="GAF-like_dom_sf"/>
</dbReference>
<proteinExistence type="inferred from homology"/>
<dbReference type="Proteomes" id="UP000031631">
    <property type="component" value="Chromosome"/>
</dbReference>
<comment type="similarity">
    <text evidence="5">Belongs to the HrcA family.</text>
</comment>
<evidence type="ECO:0000313" key="9">
    <source>
        <dbReference type="Proteomes" id="UP000031631"/>
    </source>
</evidence>
<evidence type="ECO:0000256" key="3">
    <source>
        <dbReference type="ARBA" id="ARBA00023016"/>
    </source>
</evidence>
<dbReference type="Pfam" id="PF01628">
    <property type="entry name" value="HrcA"/>
    <property type="match status" value="1"/>
</dbReference>
<reference evidence="8 9" key="1">
    <citation type="journal article" date="2014" name="PLoS ONE">
        <title>Physiological and genomic features of a novel sulfur-oxidizing gammaproteobacterium belonging to a previously uncultivated symbiotic lineage isolated from a hydrothermal vent.</title>
        <authorList>
            <person name="Nunoura T."/>
            <person name="Takaki Y."/>
            <person name="Kazama H."/>
            <person name="Kakuta J."/>
            <person name="Shimamura S."/>
            <person name="Makita H."/>
            <person name="Hirai M."/>
            <person name="Miyazaki M."/>
            <person name="Takai K."/>
        </authorList>
    </citation>
    <scope>NUCLEOTIDE SEQUENCE [LARGE SCALE GENOMIC DNA]</scope>
    <source>
        <strain evidence="8 9">Hiromi1</strain>
    </source>
</reference>
<dbReference type="InterPro" id="IPR002571">
    <property type="entry name" value="HrcA"/>
</dbReference>
<comment type="function">
    <text evidence="5">Negative regulator of class I heat shock genes (grpE-dnaK-dnaJ and groELS operons). Prevents heat-shock induction of these operons.</text>
</comment>
<dbReference type="InterPro" id="IPR036388">
    <property type="entry name" value="WH-like_DNA-bd_sf"/>
</dbReference>
<dbReference type="GO" id="GO:0045892">
    <property type="term" value="P:negative regulation of DNA-templated transcription"/>
    <property type="evidence" value="ECO:0007669"/>
    <property type="project" value="UniProtKB-UniRule"/>
</dbReference>
<evidence type="ECO:0000256" key="5">
    <source>
        <dbReference type="HAMAP-Rule" id="MF_00081"/>
    </source>
</evidence>
<keyword evidence="3 5" id="KW-0346">Stress response</keyword>
<evidence type="ECO:0000259" key="6">
    <source>
        <dbReference type="Pfam" id="PF01628"/>
    </source>
</evidence>
<dbReference type="SUPFAM" id="SSF46785">
    <property type="entry name" value="Winged helix' DNA-binding domain"/>
    <property type="match status" value="1"/>
</dbReference>
<keyword evidence="4 5" id="KW-0804">Transcription</keyword>
<keyword evidence="1 5" id="KW-0678">Repressor</keyword>
<dbReference type="Gene3D" id="1.10.10.10">
    <property type="entry name" value="Winged helix-like DNA-binding domain superfamily/Winged helix DNA-binding domain"/>
    <property type="match status" value="1"/>
</dbReference>
<dbReference type="HAMAP" id="MF_00081">
    <property type="entry name" value="HrcA"/>
    <property type="match status" value="1"/>
</dbReference>
<gene>
    <name evidence="5" type="primary">hrcA</name>
    <name evidence="8" type="ORF">TBH_C1515</name>
</gene>
<dbReference type="Pfam" id="PF03444">
    <property type="entry name" value="WHD_HrcA"/>
    <property type="match status" value="1"/>
</dbReference>
<dbReference type="PANTHER" id="PTHR34824:SF1">
    <property type="entry name" value="HEAT-INDUCIBLE TRANSCRIPTION REPRESSOR HRCA"/>
    <property type="match status" value="1"/>
</dbReference>
<evidence type="ECO:0000313" key="8">
    <source>
        <dbReference type="EMBL" id="BAO44434.1"/>
    </source>
</evidence>
<dbReference type="InterPro" id="IPR005104">
    <property type="entry name" value="WHTH_HrcA_DNA-bd"/>
</dbReference>
<dbReference type="NCBIfam" id="TIGR00331">
    <property type="entry name" value="hrcA"/>
    <property type="match status" value="1"/>
</dbReference>
<sequence>MDMQGKQAPNERAQHFLKVLIERYIRDGQPVGSRTLAKDAGMELSPATIRNVMADLEEQGLVTSPHTSAGRVPTVHGYRLFVDSLISLQPMEEQLVERLHNELAEEEASQNLVEHASRLLSGLTHMAGVVMIPRHDQIVIRELQFVHLSDTRVLAILVTSQGEVLNRIVETSRLFTRSELEQASKFINTHCRGLELEAIRNLILQEMQSHKQDMDKLMREALSIAGQALEEESGEQDYVVSGQTNLMDFDELAQLDRIKSLFEAFSEKQEILHLLDRCGQADGVQIFIGEESGYDPLDKCSVVTAPYEVEDRVVGVLGVIGPTRMAYDRVIPIVDITAKMLGAALKSA</sequence>
<dbReference type="InterPro" id="IPR021153">
    <property type="entry name" value="HrcA_C"/>
</dbReference>
<dbReference type="InterPro" id="IPR036390">
    <property type="entry name" value="WH_DNA-bd_sf"/>
</dbReference>
<evidence type="ECO:0000256" key="2">
    <source>
        <dbReference type="ARBA" id="ARBA00023015"/>
    </source>
</evidence>
<dbReference type="AlphaFoldDB" id="A0A7U6GIT8"/>
<evidence type="ECO:0000256" key="1">
    <source>
        <dbReference type="ARBA" id="ARBA00022491"/>
    </source>
</evidence>
<organism evidence="8 9">
    <name type="scientific">Thiolapillus brandeum</name>
    <dbReference type="NCBI Taxonomy" id="1076588"/>
    <lineage>
        <taxon>Bacteria</taxon>
        <taxon>Pseudomonadati</taxon>
        <taxon>Pseudomonadota</taxon>
        <taxon>Gammaproteobacteria</taxon>
        <taxon>Chromatiales</taxon>
        <taxon>Sedimenticolaceae</taxon>
        <taxon>Thiolapillus</taxon>
    </lineage>
</organism>
<dbReference type="PIRSF" id="PIRSF005485">
    <property type="entry name" value="HrcA"/>
    <property type="match status" value="1"/>
</dbReference>
<protein>
    <recommendedName>
        <fullName evidence="5">Heat-inducible transcription repressor HrcA</fullName>
    </recommendedName>
</protein>
<name>A0A7U6GIT8_9GAMM</name>
<keyword evidence="2 5" id="KW-0805">Transcription regulation</keyword>
<dbReference type="Gene3D" id="3.30.390.60">
    <property type="entry name" value="Heat-inducible transcription repressor hrca homolog, domain 3"/>
    <property type="match status" value="1"/>
</dbReference>
<dbReference type="EMBL" id="AP012273">
    <property type="protein sequence ID" value="BAO44434.1"/>
    <property type="molecule type" value="Genomic_DNA"/>
</dbReference>
<dbReference type="Gene3D" id="3.30.450.40">
    <property type="match status" value="1"/>
</dbReference>
<keyword evidence="9" id="KW-1185">Reference proteome</keyword>
<feature type="domain" description="Winged helix-turn-helix transcription repressor HrcA DNA-binding" evidence="7">
    <location>
        <begin position="14"/>
        <end position="80"/>
    </location>
</feature>
<evidence type="ECO:0000256" key="4">
    <source>
        <dbReference type="ARBA" id="ARBA00023163"/>
    </source>
</evidence>
<feature type="domain" description="Heat-inducible transcription repressor HrcA C-terminal" evidence="6">
    <location>
        <begin position="111"/>
        <end position="331"/>
    </location>
</feature>
<dbReference type="GO" id="GO:0003677">
    <property type="term" value="F:DNA binding"/>
    <property type="evidence" value="ECO:0007669"/>
    <property type="project" value="InterPro"/>
</dbReference>
<accession>A0A7U6GIT8</accession>
<dbReference type="PANTHER" id="PTHR34824">
    <property type="entry name" value="HEAT-INDUCIBLE TRANSCRIPTION REPRESSOR HRCA"/>
    <property type="match status" value="1"/>
</dbReference>
<dbReference type="KEGG" id="tbn:TBH_C1515"/>
<dbReference type="SUPFAM" id="SSF55781">
    <property type="entry name" value="GAF domain-like"/>
    <property type="match status" value="1"/>
</dbReference>
<evidence type="ECO:0000259" key="7">
    <source>
        <dbReference type="Pfam" id="PF03444"/>
    </source>
</evidence>